<feature type="transmembrane region" description="Helical" evidence="4">
    <location>
        <begin position="306"/>
        <end position="323"/>
    </location>
</feature>
<dbReference type="Pfam" id="PF07690">
    <property type="entry name" value="MFS_1"/>
    <property type="match status" value="1"/>
</dbReference>
<feature type="domain" description="Major facilitator superfamily (MFS) profile" evidence="5">
    <location>
        <begin position="23"/>
        <end position="422"/>
    </location>
</feature>
<feature type="transmembrane region" description="Helical" evidence="4">
    <location>
        <begin position="99"/>
        <end position="123"/>
    </location>
</feature>
<dbReference type="Gene3D" id="1.20.1250.20">
    <property type="entry name" value="MFS general substrate transporter like domains"/>
    <property type="match status" value="2"/>
</dbReference>
<comment type="caution">
    <text evidence="6">The sequence shown here is derived from an EMBL/GenBank/DDBJ whole genome shotgun (WGS) entry which is preliminary data.</text>
</comment>
<organism evidence="6 7">
    <name type="scientific">Roseomonas marmotae</name>
    <dbReference type="NCBI Taxonomy" id="2768161"/>
    <lineage>
        <taxon>Bacteria</taxon>
        <taxon>Pseudomonadati</taxon>
        <taxon>Pseudomonadota</taxon>
        <taxon>Alphaproteobacteria</taxon>
        <taxon>Acetobacterales</taxon>
        <taxon>Roseomonadaceae</taxon>
        <taxon>Roseomonas</taxon>
    </lineage>
</organism>
<dbReference type="EMBL" id="JACTNF010000003">
    <property type="protein sequence ID" value="MBO1073806.1"/>
    <property type="molecule type" value="Genomic_DNA"/>
</dbReference>
<gene>
    <name evidence="6" type="ORF">IAI60_04230</name>
</gene>
<keyword evidence="3 4" id="KW-0472">Membrane</keyword>
<dbReference type="InterPro" id="IPR052952">
    <property type="entry name" value="MFS-Transporter"/>
</dbReference>
<feature type="transmembrane region" description="Helical" evidence="4">
    <location>
        <begin position="329"/>
        <end position="351"/>
    </location>
</feature>
<dbReference type="PANTHER" id="PTHR23527">
    <property type="entry name" value="BLL3282 PROTEIN"/>
    <property type="match status" value="1"/>
</dbReference>
<keyword evidence="7" id="KW-1185">Reference proteome</keyword>
<dbReference type="Proteomes" id="UP001518990">
    <property type="component" value="Unassembled WGS sequence"/>
</dbReference>
<dbReference type="RefSeq" id="WP_207445399.1">
    <property type="nucleotide sequence ID" value="NZ_CP061091.1"/>
</dbReference>
<accession>A0ABS3KBT5</accession>
<feature type="transmembrane region" description="Helical" evidence="4">
    <location>
        <begin position="397"/>
        <end position="418"/>
    </location>
</feature>
<feature type="transmembrane region" description="Helical" evidence="4">
    <location>
        <begin position="237"/>
        <end position="264"/>
    </location>
</feature>
<feature type="transmembrane region" description="Helical" evidence="4">
    <location>
        <begin position="177"/>
        <end position="198"/>
    </location>
</feature>
<feature type="transmembrane region" description="Helical" evidence="4">
    <location>
        <begin position="276"/>
        <end position="294"/>
    </location>
</feature>
<dbReference type="InterPro" id="IPR020846">
    <property type="entry name" value="MFS_dom"/>
</dbReference>
<proteinExistence type="predicted"/>
<reference evidence="6 7" key="1">
    <citation type="submission" date="2020-09" db="EMBL/GenBank/DDBJ databases">
        <title>Roseomonas.</title>
        <authorList>
            <person name="Zhu W."/>
        </authorList>
    </citation>
    <scope>NUCLEOTIDE SEQUENCE [LARGE SCALE GENOMIC DNA]</scope>
    <source>
        <strain evidence="6 7">1311</strain>
    </source>
</reference>
<dbReference type="PANTHER" id="PTHR23527:SF1">
    <property type="entry name" value="BLL3282 PROTEIN"/>
    <property type="match status" value="1"/>
</dbReference>
<evidence type="ECO:0000256" key="1">
    <source>
        <dbReference type="ARBA" id="ARBA00022692"/>
    </source>
</evidence>
<evidence type="ECO:0000313" key="7">
    <source>
        <dbReference type="Proteomes" id="UP001518990"/>
    </source>
</evidence>
<dbReference type="PROSITE" id="PS50850">
    <property type="entry name" value="MFS"/>
    <property type="match status" value="1"/>
</dbReference>
<evidence type="ECO:0000256" key="2">
    <source>
        <dbReference type="ARBA" id="ARBA00022989"/>
    </source>
</evidence>
<evidence type="ECO:0000256" key="3">
    <source>
        <dbReference type="ARBA" id="ARBA00023136"/>
    </source>
</evidence>
<evidence type="ECO:0000256" key="4">
    <source>
        <dbReference type="SAM" id="Phobius"/>
    </source>
</evidence>
<keyword evidence="2 4" id="KW-1133">Transmembrane helix</keyword>
<feature type="transmembrane region" description="Helical" evidence="4">
    <location>
        <begin position="69"/>
        <end position="87"/>
    </location>
</feature>
<evidence type="ECO:0000259" key="5">
    <source>
        <dbReference type="PROSITE" id="PS50850"/>
    </source>
</evidence>
<dbReference type="SUPFAM" id="SSF103473">
    <property type="entry name" value="MFS general substrate transporter"/>
    <property type="match status" value="1"/>
</dbReference>
<dbReference type="InterPro" id="IPR011701">
    <property type="entry name" value="MFS"/>
</dbReference>
<feature type="transmembrane region" description="Helical" evidence="4">
    <location>
        <begin position="372"/>
        <end position="391"/>
    </location>
</feature>
<protein>
    <submittedName>
        <fullName evidence="6">MFS transporter</fullName>
    </submittedName>
</protein>
<name>A0ABS3KBT5_9PROT</name>
<sequence>MPQPAGEQTRATPGADGAKGGVPLWIIALGTTLGMQTVASFLSQSLPVIAPLLTAGAGLAPERIGNLSSLNSLGTVLFLLFGGPLLARLGPVRMLQIGALTAVAGLVVAASGWWPLLLLGALLMGVGYGPSPPAGSRILAASAPPGHRTLIFSIKQAGAPAGGALAGLLVAPVAAQWGWAAGLLVPVAVGLAATAIIAPARARLDTEREPGRDISLAALFNWRTVIQPYVMLKANPVLLTVTVLAFSFAIVQGSLFSFSVTYLVTERQMPLHLAGLVYAGMQLAGVFARIFLGWLADRTGRPTHNLTAQAFIAAGMVLAFSALPVQPPILLAVAVAVATGFFAASWNGIYLAEVARLSPPGRISEVTSSSTVVTFLGYISGPSIFSVLVTWTGGYQVPFLFIAGQLAVMAVIQVIVLLRRGRAGA</sequence>
<evidence type="ECO:0000313" key="6">
    <source>
        <dbReference type="EMBL" id="MBO1073806.1"/>
    </source>
</evidence>
<dbReference type="InterPro" id="IPR036259">
    <property type="entry name" value="MFS_trans_sf"/>
</dbReference>
<keyword evidence="1 4" id="KW-0812">Transmembrane</keyword>